<dbReference type="RefSeq" id="WP_210899110.1">
    <property type="nucleotide sequence ID" value="NZ_CP071696.1"/>
</dbReference>
<dbReference type="KEGG" id="aarc:G127AT_01545"/>
<dbReference type="SUPFAM" id="SSF55729">
    <property type="entry name" value="Acyl-CoA N-acyltransferases (Nat)"/>
    <property type="match status" value="1"/>
</dbReference>
<dbReference type="AlphaFoldDB" id="A0A975FN75"/>
<dbReference type="Gene3D" id="3.40.630.30">
    <property type="match status" value="1"/>
</dbReference>
<dbReference type="CDD" id="cd04301">
    <property type="entry name" value="NAT_SF"/>
    <property type="match status" value="1"/>
</dbReference>
<proteinExistence type="predicted"/>
<evidence type="ECO:0000313" key="2">
    <source>
        <dbReference type="EMBL" id="QTX04962.1"/>
    </source>
</evidence>
<dbReference type="EMBL" id="CP071696">
    <property type="protein sequence ID" value="QTX04962.1"/>
    <property type="molecule type" value="Genomic_DNA"/>
</dbReference>
<gene>
    <name evidence="2" type="ORF">G127AT_01545</name>
</gene>
<evidence type="ECO:0000313" key="3">
    <source>
        <dbReference type="Proteomes" id="UP000671914"/>
    </source>
</evidence>
<name>A0A975FN75_9MICO</name>
<dbReference type="InterPro" id="IPR016181">
    <property type="entry name" value="Acyl_CoA_acyltransferase"/>
</dbReference>
<reference evidence="2" key="1">
    <citation type="submission" date="2021-03" db="EMBL/GenBank/DDBJ databases">
        <title>Agromyces archimandritus sp. nov., isolated from the cockroach Archimandrita tessellata.</title>
        <authorList>
            <person name="Guzman J."/>
            <person name="Ortuzar M."/>
            <person name="Poehlein A."/>
            <person name="Daniel R."/>
            <person name="Trujillo M."/>
            <person name="Vilcinskas A."/>
        </authorList>
    </citation>
    <scope>NUCLEOTIDE SEQUENCE</scope>
    <source>
        <strain evidence="2">G127AT</strain>
    </source>
</reference>
<evidence type="ECO:0000259" key="1">
    <source>
        <dbReference type="PROSITE" id="PS51186"/>
    </source>
</evidence>
<dbReference type="Proteomes" id="UP000671914">
    <property type="component" value="Chromosome"/>
</dbReference>
<dbReference type="GO" id="GO:0016747">
    <property type="term" value="F:acyltransferase activity, transferring groups other than amino-acyl groups"/>
    <property type="evidence" value="ECO:0007669"/>
    <property type="project" value="InterPro"/>
</dbReference>
<dbReference type="InterPro" id="IPR000182">
    <property type="entry name" value="GNAT_dom"/>
</dbReference>
<dbReference type="Pfam" id="PF00583">
    <property type="entry name" value="Acetyltransf_1"/>
    <property type="match status" value="1"/>
</dbReference>
<dbReference type="PROSITE" id="PS51186">
    <property type="entry name" value="GNAT"/>
    <property type="match status" value="1"/>
</dbReference>
<sequence length="201" mass="21162">MSSVDAPALRIVSAVEVPFSDVEAVFGTRGDPAGCWCQWFKLTGAAMDATPVAELRGALEAQIRSGGDHGPGLIAYDGGTPVGWCAIEPRPQLPSAARTRIVKAGTANPDFADEGVWVLSCFVVPREHRRRGIGAALARAAGDYARERGARVIEGYAVDPGARAKTSAAELFHGSVSMFAGAGYEEVARPKPDRAIMQLVL</sequence>
<protein>
    <submittedName>
        <fullName evidence="2">GNAT family N-acetyltransferase</fullName>
    </submittedName>
</protein>
<feature type="domain" description="N-acetyltransferase" evidence="1">
    <location>
        <begin position="26"/>
        <end position="201"/>
    </location>
</feature>
<organism evidence="2 3">
    <name type="scientific">Agromyces archimandritae</name>
    <dbReference type="NCBI Taxonomy" id="2781962"/>
    <lineage>
        <taxon>Bacteria</taxon>
        <taxon>Bacillati</taxon>
        <taxon>Actinomycetota</taxon>
        <taxon>Actinomycetes</taxon>
        <taxon>Micrococcales</taxon>
        <taxon>Microbacteriaceae</taxon>
        <taxon>Agromyces</taxon>
    </lineage>
</organism>
<keyword evidence="3" id="KW-1185">Reference proteome</keyword>
<accession>A0A975FN75</accession>